<dbReference type="AlphaFoldDB" id="A0A4C1ZNQ2"/>
<evidence type="ECO:0000313" key="1">
    <source>
        <dbReference type="EMBL" id="GBP89398.1"/>
    </source>
</evidence>
<keyword evidence="2" id="KW-1185">Reference proteome</keyword>
<evidence type="ECO:0000313" key="2">
    <source>
        <dbReference type="Proteomes" id="UP000299102"/>
    </source>
</evidence>
<dbReference type="EMBL" id="BGZK01002000">
    <property type="protein sequence ID" value="GBP89398.1"/>
    <property type="molecule type" value="Genomic_DNA"/>
</dbReference>
<reference evidence="1 2" key="1">
    <citation type="journal article" date="2019" name="Commun. Biol.">
        <title>The bagworm genome reveals a unique fibroin gene that provides high tensile strength.</title>
        <authorList>
            <person name="Kono N."/>
            <person name="Nakamura H."/>
            <person name="Ohtoshi R."/>
            <person name="Tomita M."/>
            <person name="Numata K."/>
            <person name="Arakawa K."/>
        </authorList>
    </citation>
    <scope>NUCLEOTIDE SEQUENCE [LARGE SCALE GENOMIC DNA]</scope>
</reference>
<comment type="caution">
    <text evidence="1">The sequence shown here is derived from an EMBL/GenBank/DDBJ whole genome shotgun (WGS) entry which is preliminary data.</text>
</comment>
<dbReference type="Proteomes" id="UP000299102">
    <property type="component" value="Unassembled WGS sequence"/>
</dbReference>
<gene>
    <name evidence="1" type="ORF">EVAR_65044_1</name>
</gene>
<name>A0A4C1ZNQ2_EUMVA</name>
<protein>
    <submittedName>
        <fullName evidence="1">Uncharacterized protein</fullName>
    </submittedName>
</protein>
<accession>A0A4C1ZNQ2</accession>
<proteinExistence type="predicted"/>
<organism evidence="1 2">
    <name type="scientific">Eumeta variegata</name>
    <name type="common">Bagworm moth</name>
    <name type="synonym">Eumeta japonica</name>
    <dbReference type="NCBI Taxonomy" id="151549"/>
    <lineage>
        <taxon>Eukaryota</taxon>
        <taxon>Metazoa</taxon>
        <taxon>Ecdysozoa</taxon>
        <taxon>Arthropoda</taxon>
        <taxon>Hexapoda</taxon>
        <taxon>Insecta</taxon>
        <taxon>Pterygota</taxon>
        <taxon>Neoptera</taxon>
        <taxon>Endopterygota</taxon>
        <taxon>Lepidoptera</taxon>
        <taxon>Glossata</taxon>
        <taxon>Ditrysia</taxon>
        <taxon>Tineoidea</taxon>
        <taxon>Psychidae</taxon>
        <taxon>Oiketicinae</taxon>
        <taxon>Eumeta</taxon>
    </lineage>
</organism>
<sequence length="67" mass="7187">MLTINADRLSKVISNNKSGQSSTTLLRAELGGGGARARAEVSDEIDHGRDSRSRRAGCAVDVRNEFL</sequence>